<evidence type="ECO:0000256" key="1">
    <source>
        <dbReference type="ARBA" id="ARBA00022801"/>
    </source>
</evidence>
<gene>
    <name evidence="3" type="ORF">BN869_000010970_1</name>
</gene>
<evidence type="ECO:0000259" key="2">
    <source>
        <dbReference type="Pfam" id="PF07859"/>
    </source>
</evidence>
<proteinExistence type="predicted"/>
<accession>A0A0B7KHL1</accession>
<dbReference type="EMBL" id="CDPU01000046">
    <property type="protein sequence ID" value="CEO54912.1"/>
    <property type="molecule type" value="Genomic_DNA"/>
</dbReference>
<protein>
    <recommendedName>
        <fullName evidence="2">Alpha/beta hydrolase fold-3 domain-containing protein</fullName>
    </recommendedName>
</protein>
<sequence length="387" mass="42833">MQVLFDNADGQYSHLLTDLKIDGKHNTESYTSDKLRMINMSGRQPINYGRFSHLSMPDSEWLQVADNHTTVDEAAAKLYALPIEEFRKIPYQPPPLAPYAPVEGQDVQITKSHVTVRDGTSIGVRIYQHISNEKSSSFAPIYYNIHGGGWMTGNTESEETQNRLVAARNKVLVISVDYRRAPEFPYPYGLNDCYDVFKWLLRSSASLGGDAKKIIIGGGSAGANLATVVARKARDEGITAIVGQILNIPVTCHPDHFPTSKYSIGTAISYQQNADAPIVSSARMRLFWDNYMAAEKANDPQASPLLSDNLEGLPPALIQVAGMDPLRDEGYAYAEALKNSGVSVTLKTHAGMPHAFYVYNNFNKTKEYHEAVLEFVEGITTSNEDYD</sequence>
<dbReference type="InterPro" id="IPR029058">
    <property type="entry name" value="AB_hydrolase_fold"/>
</dbReference>
<organism evidence="3">
    <name type="scientific">Bionectria ochroleuca</name>
    <name type="common">Gliocladium roseum</name>
    <dbReference type="NCBI Taxonomy" id="29856"/>
    <lineage>
        <taxon>Eukaryota</taxon>
        <taxon>Fungi</taxon>
        <taxon>Dikarya</taxon>
        <taxon>Ascomycota</taxon>
        <taxon>Pezizomycotina</taxon>
        <taxon>Sordariomycetes</taxon>
        <taxon>Hypocreomycetidae</taxon>
        <taxon>Hypocreales</taxon>
        <taxon>Bionectriaceae</taxon>
        <taxon>Clonostachys</taxon>
    </lineage>
</organism>
<evidence type="ECO:0000313" key="3">
    <source>
        <dbReference type="EMBL" id="CEO54912.1"/>
    </source>
</evidence>
<dbReference type="AlphaFoldDB" id="A0A0B7KHL1"/>
<dbReference type="PANTHER" id="PTHR48081">
    <property type="entry name" value="AB HYDROLASE SUPERFAMILY PROTEIN C4A8.06C"/>
    <property type="match status" value="1"/>
</dbReference>
<feature type="domain" description="Alpha/beta hydrolase fold-3" evidence="2">
    <location>
        <begin position="144"/>
        <end position="357"/>
    </location>
</feature>
<keyword evidence="1" id="KW-0378">Hydrolase</keyword>
<dbReference type="InterPro" id="IPR013094">
    <property type="entry name" value="AB_hydrolase_3"/>
</dbReference>
<name>A0A0B7KHL1_BIOOC</name>
<dbReference type="Gene3D" id="3.40.50.1820">
    <property type="entry name" value="alpha/beta hydrolase"/>
    <property type="match status" value="1"/>
</dbReference>
<dbReference type="GO" id="GO:0016787">
    <property type="term" value="F:hydrolase activity"/>
    <property type="evidence" value="ECO:0007669"/>
    <property type="project" value="UniProtKB-KW"/>
</dbReference>
<reference evidence="3" key="1">
    <citation type="submission" date="2015-01" db="EMBL/GenBank/DDBJ databases">
        <authorList>
            <person name="Durling Mikael"/>
        </authorList>
    </citation>
    <scope>NUCLEOTIDE SEQUENCE</scope>
</reference>
<dbReference type="Pfam" id="PF07859">
    <property type="entry name" value="Abhydrolase_3"/>
    <property type="match status" value="1"/>
</dbReference>
<dbReference type="InterPro" id="IPR050300">
    <property type="entry name" value="GDXG_lipolytic_enzyme"/>
</dbReference>
<dbReference type="SUPFAM" id="SSF53474">
    <property type="entry name" value="alpha/beta-Hydrolases"/>
    <property type="match status" value="1"/>
</dbReference>
<dbReference type="PANTHER" id="PTHR48081:SF8">
    <property type="entry name" value="ALPHA_BETA HYDROLASE FOLD-3 DOMAIN-CONTAINING PROTEIN-RELATED"/>
    <property type="match status" value="1"/>
</dbReference>